<feature type="compositionally biased region" description="Basic and acidic residues" evidence="1">
    <location>
        <begin position="1"/>
        <end position="11"/>
    </location>
</feature>
<accession>A0A6J4J8M5</accession>
<feature type="non-terminal residue" evidence="2">
    <location>
        <position position="128"/>
    </location>
</feature>
<feature type="compositionally biased region" description="Basic and acidic residues" evidence="1">
    <location>
        <begin position="112"/>
        <end position="128"/>
    </location>
</feature>
<feature type="compositionally biased region" description="Basic residues" evidence="1">
    <location>
        <begin position="74"/>
        <end position="93"/>
    </location>
</feature>
<feature type="region of interest" description="Disordered" evidence="1">
    <location>
        <begin position="1"/>
        <end position="128"/>
    </location>
</feature>
<feature type="non-terminal residue" evidence="2">
    <location>
        <position position="1"/>
    </location>
</feature>
<dbReference type="AlphaFoldDB" id="A0A6J4J8M5"/>
<organism evidence="2">
    <name type="scientific">uncultured Blastococcus sp</name>
    <dbReference type="NCBI Taxonomy" id="217144"/>
    <lineage>
        <taxon>Bacteria</taxon>
        <taxon>Bacillati</taxon>
        <taxon>Actinomycetota</taxon>
        <taxon>Actinomycetes</taxon>
        <taxon>Geodermatophilales</taxon>
        <taxon>Geodermatophilaceae</taxon>
        <taxon>Blastococcus</taxon>
        <taxon>environmental samples</taxon>
    </lineage>
</organism>
<proteinExistence type="predicted"/>
<evidence type="ECO:0000313" key="2">
    <source>
        <dbReference type="EMBL" id="CAA9272459.1"/>
    </source>
</evidence>
<protein>
    <submittedName>
        <fullName evidence="2">Uncharacterized protein</fullName>
    </submittedName>
</protein>
<reference evidence="2" key="1">
    <citation type="submission" date="2020-02" db="EMBL/GenBank/DDBJ databases">
        <authorList>
            <person name="Meier V. D."/>
        </authorList>
    </citation>
    <scope>NUCLEOTIDE SEQUENCE</scope>
    <source>
        <strain evidence="2">AVDCRST_MAG52</strain>
    </source>
</reference>
<feature type="compositionally biased region" description="Basic and acidic residues" evidence="1">
    <location>
        <begin position="27"/>
        <end position="58"/>
    </location>
</feature>
<gene>
    <name evidence="2" type="ORF">AVDCRST_MAG52-3317</name>
</gene>
<evidence type="ECO:0000256" key="1">
    <source>
        <dbReference type="SAM" id="MobiDB-lite"/>
    </source>
</evidence>
<sequence>GVRRQSSPDHRRWVRHRQGGCRPLPRRGCERGDQRPERRQAEGHHGRARCERSPDGLGRRQHRGPRSRQGAGPCRRRAFRWSRRPGQQRRRLHTQGLPRPHPRGPGALPGPDRPRDLLRQSGRDPGDE</sequence>
<name>A0A6J4J8M5_9ACTN</name>
<dbReference type="EMBL" id="CADCTN010000225">
    <property type="protein sequence ID" value="CAA9272459.1"/>
    <property type="molecule type" value="Genomic_DNA"/>
</dbReference>